<dbReference type="AlphaFoldDB" id="A0A8H6UER1"/>
<dbReference type="Proteomes" id="UP000630445">
    <property type="component" value="Unassembled WGS sequence"/>
</dbReference>
<evidence type="ECO:0000256" key="1">
    <source>
        <dbReference type="SAM" id="MobiDB-lite"/>
    </source>
</evidence>
<evidence type="ECO:0000313" key="5">
    <source>
        <dbReference type="Proteomes" id="UP000630445"/>
    </source>
</evidence>
<evidence type="ECO:0000313" key="4">
    <source>
        <dbReference type="EMBL" id="KAF7166170.1"/>
    </source>
</evidence>
<sequence length="228" mass="22955">MHAQSLLSLTLLTAIATIAIADEVVTLFLPEFNSPSLVGKVIGTDGPLTTYVVNCNPKPKNQNFFQIGDCAASSSGFTVIHGPSTFRGVFEYPQYTMAEDCAISDSTSVSCVISMNYGSSTSVGSMATVGPVGDMYQTLTITGTDIASVPATAQASAGAGTATPTGSTMVTTTTGASTLAGETRKDTASVTSSTAAVSQSTNAAAAQMTGHANWVLEGAAAMAIAAAI</sequence>
<evidence type="ECO:0000256" key="2">
    <source>
        <dbReference type="SAM" id="SignalP"/>
    </source>
</evidence>
<reference evidence="3" key="1">
    <citation type="submission" date="2020-06" db="EMBL/GenBank/DDBJ databases">
        <title>Draft genome sequences of strains closely related to Aspergillus parafelis and Aspergillus hiratsukae.</title>
        <authorList>
            <person name="Dos Santos R.A.C."/>
            <person name="Rivero-Menendez O."/>
            <person name="Steenwyk J.L."/>
            <person name="Mead M.E."/>
            <person name="Goldman G.H."/>
            <person name="Alastruey-Izquierdo A."/>
            <person name="Rokas A."/>
        </authorList>
    </citation>
    <scope>NUCLEOTIDE SEQUENCE</scope>
    <source>
        <strain evidence="3">CNM-CM5793</strain>
        <strain evidence="4">CNM-CM6106</strain>
    </source>
</reference>
<dbReference type="EMBL" id="JACBAD010001959">
    <property type="protein sequence ID" value="KAF7125920.1"/>
    <property type="molecule type" value="Genomic_DNA"/>
</dbReference>
<comment type="caution">
    <text evidence="3">The sequence shown here is derived from an EMBL/GenBank/DDBJ whole genome shotgun (WGS) entry which is preliminary data.</text>
</comment>
<organism evidence="3 5">
    <name type="scientific">Aspergillus hiratsukae</name>
    <dbReference type="NCBI Taxonomy" id="1194566"/>
    <lineage>
        <taxon>Eukaryota</taxon>
        <taxon>Fungi</taxon>
        <taxon>Dikarya</taxon>
        <taxon>Ascomycota</taxon>
        <taxon>Pezizomycotina</taxon>
        <taxon>Eurotiomycetes</taxon>
        <taxon>Eurotiomycetidae</taxon>
        <taxon>Eurotiales</taxon>
        <taxon>Aspergillaceae</taxon>
        <taxon>Aspergillus</taxon>
        <taxon>Aspergillus subgen. Fumigati</taxon>
    </lineage>
</organism>
<proteinExistence type="predicted"/>
<dbReference type="Proteomes" id="UP000662466">
    <property type="component" value="Unassembled WGS sequence"/>
</dbReference>
<evidence type="ECO:0000313" key="3">
    <source>
        <dbReference type="EMBL" id="KAF7125920.1"/>
    </source>
</evidence>
<gene>
    <name evidence="3" type="ORF">CNMCM5793_002279</name>
    <name evidence="4" type="ORF">CNMCM6106_002094</name>
</gene>
<dbReference type="PANTHER" id="PTHR40640">
    <property type="entry name" value="ANCHORED GLYCOPROTEIN, PUTATIVE (AFU_ORTHOLOGUE AFUA_8G04860)-RELATED"/>
    <property type="match status" value="1"/>
</dbReference>
<feature type="chain" id="PRO_5036266807" description="GPI anchored glycoprotein" evidence="2">
    <location>
        <begin position="22"/>
        <end position="228"/>
    </location>
</feature>
<evidence type="ECO:0008006" key="6">
    <source>
        <dbReference type="Google" id="ProtNLM"/>
    </source>
</evidence>
<accession>A0A8H6UER1</accession>
<keyword evidence="5" id="KW-1185">Reference proteome</keyword>
<protein>
    <recommendedName>
        <fullName evidence="6">GPI anchored glycoprotein</fullName>
    </recommendedName>
</protein>
<keyword evidence="2" id="KW-0732">Signal</keyword>
<feature type="compositionally biased region" description="Low complexity" evidence="1">
    <location>
        <begin position="157"/>
        <end position="181"/>
    </location>
</feature>
<feature type="region of interest" description="Disordered" evidence="1">
    <location>
        <begin position="157"/>
        <end position="191"/>
    </location>
</feature>
<dbReference type="EMBL" id="JACBAF010002149">
    <property type="protein sequence ID" value="KAF7166170.1"/>
    <property type="molecule type" value="Genomic_DNA"/>
</dbReference>
<dbReference type="PANTHER" id="PTHR40640:SF1">
    <property type="entry name" value="ANCHORED GLYCOPROTEIN, PUTATIVE (AFU_ORTHOLOGUE AFUA_8G04860)-RELATED"/>
    <property type="match status" value="1"/>
</dbReference>
<dbReference type="OrthoDB" id="4991875at2759"/>
<name>A0A8H6UER1_9EURO</name>
<feature type="signal peptide" evidence="2">
    <location>
        <begin position="1"/>
        <end position="21"/>
    </location>
</feature>